<dbReference type="InterPro" id="IPR006827">
    <property type="entry name" value="Lant_deHydtase_N"/>
</dbReference>
<dbReference type="Proteomes" id="UP000295499">
    <property type="component" value="Unassembled WGS sequence"/>
</dbReference>
<dbReference type="Pfam" id="PF14028">
    <property type="entry name" value="Lant_dehydr_C"/>
    <property type="match status" value="1"/>
</dbReference>
<organism evidence="3 4">
    <name type="scientific">Pedobacter duraquae</name>
    <dbReference type="NCBI Taxonomy" id="425511"/>
    <lineage>
        <taxon>Bacteria</taxon>
        <taxon>Pseudomonadati</taxon>
        <taxon>Bacteroidota</taxon>
        <taxon>Sphingobacteriia</taxon>
        <taxon>Sphingobacteriales</taxon>
        <taxon>Sphingobacteriaceae</taxon>
        <taxon>Pedobacter</taxon>
    </lineage>
</organism>
<evidence type="ECO:0000313" key="3">
    <source>
        <dbReference type="EMBL" id="TDO22347.1"/>
    </source>
</evidence>
<feature type="domain" description="Lantibiotic dehydratase N-terminal" evidence="1">
    <location>
        <begin position="12"/>
        <end position="153"/>
    </location>
</feature>
<protein>
    <submittedName>
        <fullName evidence="3">Thiopeptide-type bacteriocin biosynthesis protein</fullName>
    </submittedName>
</protein>
<dbReference type="NCBIfam" id="TIGR03891">
    <property type="entry name" value="thiopep_ocin"/>
    <property type="match status" value="1"/>
</dbReference>
<accession>A0A4R6IJZ4</accession>
<dbReference type="Pfam" id="PF04738">
    <property type="entry name" value="Lant_dehydr_N"/>
    <property type="match status" value="1"/>
</dbReference>
<name>A0A4R6IJZ4_9SPHI</name>
<evidence type="ECO:0000313" key="4">
    <source>
        <dbReference type="Proteomes" id="UP000295499"/>
    </source>
</evidence>
<keyword evidence="4" id="KW-1185">Reference proteome</keyword>
<dbReference type="InterPro" id="IPR023809">
    <property type="entry name" value="Thiopep_bacteriocin_synth_dom"/>
</dbReference>
<reference evidence="3 4" key="1">
    <citation type="submission" date="2019-03" db="EMBL/GenBank/DDBJ databases">
        <title>Genomic Encyclopedia of Archaeal and Bacterial Type Strains, Phase II (KMG-II): from individual species to whole genera.</title>
        <authorList>
            <person name="Goeker M."/>
        </authorList>
    </citation>
    <scope>NUCLEOTIDE SEQUENCE [LARGE SCALE GENOMIC DNA]</scope>
    <source>
        <strain evidence="3 4">DSM 19034</strain>
    </source>
</reference>
<comment type="caution">
    <text evidence="3">The sequence shown here is derived from an EMBL/GenBank/DDBJ whole genome shotgun (WGS) entry which is preliminary data.</text>
</comment>
<sequence>MPVLTWSCLDKPLDLDDLLVCIQASEIILTSKRLNRRLVPRLASAYNYSRSDLSVYRFLSDLQHQNLKSNLAFDIQSFFPDLDYYPRVLFKNIIVSPARWKMVLLAFKGDLTEAKNDINGLRIWLDERNITYPFRTGMADQTLLFDPQKGDDLQAFLAYLKQQKSDVIYLNEALLGKQNSVHDELGSPYHAEYLVNYSHSQTIYRPFEPTKLRVSKPNEIENYQLPGGEWLYFEIYLSEFRTNEILLKYVAEFIRQQKRHVKKWFFIRYNDPAAHLRLRFQLRRPEGLQSLVTAMDNLLNGVVKSGIVKSLELKTYVRESERYGPTRILLVEEYFFQDSKYCMGLLRTAVATDTLYVTSLLYLQGLLGICYTNLEERISFVKTIGDQFSKERKTTKAGFKNINRSYQALIDNFDNLTIAKYANMGRRQQHILVKILDLCDPGDIEPMVADLVHMHINRLFSSDQRIHELIIYQYLRKLLLARRVGL</sequence>
<proteinExistence type="predicted"/>
<dbReference type="OrthoDB" id="1273722at2"/>
<gene>
    <name evidence="3" type="ORF">CLV32_1315</name>
</gene>
<dbReference type="AlphaFoldDB" id="A0A4R6IJZ4"/>
<evidence type="ECO:0000259" key="2">
    <source>
        <dbReference type="Pfam" id="PF14028"/>
    </source>
</evidence>
<feature type="domain" description="Thiopeptide-type bacteriocin biosynthesis" evidence="2">
    <location>
        <begin position="230"/>
        <end position="478"/>
    </location>
</feature>
<dbReference type="EMBL" id="SNWM01000002">
    <property type="protein sequence ID" value="TDO22347.1"/>
    <property type="molecule type" value="Genomic_DNA"/>
</dbReference>
<evidence type="ECO:0000259" key="1">
    <source>
        <dbReference type="Pfam" id="PF04738"/>
    </source>
</evidence>